<accession>A0A7X2MHE0</accession>
<evidence type="ECO:0000313" key="3">
    <source>
        <dbReference type="Proteomes" id="UP000467635"/>
    </source>
</evidence>
<dbReference type="EMBL" id="WKKX01000917">
    <property type="protein sequence ID" value="MSE09493.1"/>
    <property type="molecule type" value="Genomic_DNA"/>
</dbReference>
<dbReference type="Proteomes" id="UP000467635">
    <property type="component" value="Unassembled WGS sequence"/>
</dbReference>
<organism evidence="2 3">
    <name type="scientific">Ligilactobacillus salivarius</name>
    <dbReference type="NCBI Taxonomy" id="1624"/>
    <lineage>
        <taxon>Bacteria</taxon>
        <taxon>Bacillati</taxon>
        <taxon>Bacillota</taxon>
        <taxon>Bacilli</taxon>
        <taxon>Lactobacillales</taxon>
        <taxon>Lactobacillaceae</taxon>
        <taxon>Ligilactobacillus</taxon>
    </lineage>
</organism>
<dbReference type="InterPro" id="IPR018306">
    <property type="entry name" value="Phage_T5_Orf172_DNA-bd"/>
</dbReference>
<name>A0A7X2MHE0_9LACO</name>
<dbReference type="AlphaFoldDB" id="A0A7X2MHE0"/>
<reference evidence="2 3" key="1">
    <citation type="submission" date="2019-11" db="EMBL/GenBank/DDBJ databases">
        <title>Draft Genome Sequence of Plant Growth-Promoting Rhizosphere-Associated Bacteria.</title>
        <authorList>
            <person name="Vasilyev I.Y."/>
            <person name="Radchenko V."/>
            <person name="Ilnitskaya E.V."/>
        </authorList>
    </citation>
    <scope>NUCLEOTIDE SEQUENCE [LARGE SCALE GENOMIC DNA]</scope>
    <source>
        <strain evidence="2 3">VRA_01-1sq_f</strain>
    </source>
</reference>
<protein>
    <submittedName>
        <fullName evidence="2">GIY-YIG nuclease family protein</fullName>
    </submittedName>
</protein>
<comment type="caution">
    <text evidence="2">The sequence shown here is derived from an EMBL/GenBank/DDBJ whole genome shotgun (WGS) entry which is preliminary data.</text>
</comment>
<feature type="non-terminal residue" evidence="2">
    <location>
        <position position="1"/>
    </location>
</feature>
<dbReference type="Pfam" id="PF10544">
    <property type="entry name" value="T5orf172"/>
    <property type="match status" value="1"/>
</dbReference>
<evidence type="ECO:0000259" key="1">
    <source>
        <dbReference type="Pfam" id="PF10544"/>
    </source>
</evidence>
<feature type="domain" description="Bacteriophage T5 Orf172 DNA-binding" evidence="1">
    <location>
        <begin position="3"/>
        <end position="48"/>
    </location>
</feature>
<gene>
    <name evidence="2" type="ORF">GKC33_12665</name>
</gene>
<sequence>EVLERAIHHALSNYRLDIDIKAPNGKIIHPREWYIADLDTINNVINSIVAKLRILQDSDN</sequence>
<evidence type="ECO:0000313" key="2">
    <source>
        <dbReference type="EMBL" id="MSE09493.1"/>
    </source>
</evidence>
<proteinExistence type="predicted"/>